<proteinExistence type="predicted"/>
<evidence type="ECO:0000313" key="6">
    <source>
        <dbReference type="EMBL" id="VAW98102.1"/>
    </source>
</evidence>
<sequence>MQRTLLLVDDEPNVLKALKRLLYKEDYQILTADSGAEGLQQLADHKVNVIVSDQRMPNMTGVEFLGQVFELYPDTVRIVLSGYADFSAVTDAINKGAIYKFFTKPWNDDQMLANVFEAFRHSELNIKNEQLTRIFESTLEGILITDVTGVIQSVNPAFTFITGYSAIEAIGNTPMMLKSDRHDTSFFEKMWQSLVKHGQWEGEVWNQRKNGEVYPLWLVLTAIKGMESKPSQYVGLFNDITEQKKNEQCIRFQAYHDALTELPNRLLFNDRLQVALAQALRASEKLAIMFIDLDRFKNINDSLGHAVGDQLLQEMAKRLQKFTRDEDTVARMGGDEFTILLPRFTRVHDVEQLALKILNGISLPFHIEGQELVVTSSIGISLYPNDGETLESLMKNADSAMYRAKDQGRNKYQLYNADMNAGAIEHLTMETQLRHALERNEFCLYYQPQVDINSGRLIGFEALLRWLHPQQGLLAPGKFITLLEETGLIVSVGEWILNQSCCQNFIWREAAFTPVRVAVNVSSFQFRATHINLLVAAALERSGLDAGGLEVEITEGAIMDNVTQNSETLQQLRDMGVAIAIDDFGTGYSSLSYLKQFPVDMLKIDQSFVRDITCNPQDMEIVRSIITMAHGLGLGAIAEGVEIIEQLELLRSLGCDQVQGYYTGRPLEVEQATALLKQSARLPILTIDTHKSIKVNTGEG</sequence>
<dbReference type="InterPro" id="IPR001633">
    <property type="entry name" value="EAL_dom"/>
</dbReference>
<dbReference type="SMART" id="SM00091">
    <property type="entry name" value="PAS"/>
    <property type="match status" value="1"/>
</dbReference>
<dbReference type="PROSITE" id="PS50112">
    <property type="entry name" value="PAS"/>
    <property type="match status" value="1"/>
</dbReference>
<dbReference type="CDD" id="cd01949">
    <property type="entry name" value="GGDEF"/>
    <property type="match status" value="1"/>
</dbReference>
<dbReference type="InterPro" id="IPR000160">
    <property type="entry name" value="GGDEF_dom"/>
</dbReference>
<dbReference type="SMART" id="SM00448">
    <property type="entry name" value="REC"/>
    <property type="match status" value="1"/>
</dbReference>
<dbReference type="SMART" id="SM00052">
    <property type="entry name" value="EAL"/>
    <property type="match status" value="1"/>
</dbReference>
<dbReference type="Pfam" id="PF13426">
    <property type="entry name" value="PAS_9"/>
    <property type="match status" value="1"/>
</dbReference>
<dbReference type="Gene3D" id="3.20.20.450">
    <property type="entry name" value="EAL domain"/>
    <property type="match status" value="1"/>
</dbReference>
<dbReference type="PROSITE" id="PS50887">
    <property type="entry name" value="GGDEF"/>
    <property type="match status" value="1"/>
</dbReference>
<dbReference type="PANTHER" id="PTHR44757:SF2">
    <property type="entry name" value="BIOFILM ARCHITECTURE MAINTENANCE PROTEIN MBAA"/>
    <property type="match status" value="1"/>
</dbReference>
<dbReference type="Pfam" id="PF00990">
    <property type="entry name" value="GGDEF"/>
    <property type="match status" value="1"/>
</dbReference>
<feature type="domain" description="GGDEF" evidence="5">
    <location>
        <begin position="284"/>
        <end position="417"/>
    </location>
</feature>
<dbReference type="CDD" id="cd17569">
    <property type="entry name" value="REC_HupR-like"/>
    <property type="match status" value="1"/>
</dbReference>
<evidence type="ECO:0000259" key="3">
    <source>
        <dbReference type="PROSITE" id="PS50113"/>
    </source>
</evidence>
<evidence type="ECO:0000259" key="4">
    <source>
        <dbReference type="PROSITE" id="PS50883"/>
    </source>
</evidence>
<dbReference type="PROSITE" id="PS50113">
    <property type="entry name" value="PAC"/>
    <property type="match status" value="1"/>
</dbReference>
<dbReference type="InterPro" id="IPR011006">
    <property type="entry name" value="CheY-like_superfamily"/>
</dbReference>
<dbReference type="CDD" id="cd01948">
    <property type="entry name" value="EAL"/>
    <property type="match status" value="1"/>
</dbReference>
<dbReference type="PROSITE" id="PS50883">
    <property type="entry name" value="EAL"/>
    <property type="match status" value="1"/>
</dbReference>
<dbReference type="CDD" id="cd00130">
    <property type="entry name" value="PAS"/>
    <property type="match status" value="1"/>
</dbReference>
<dbReference type="GO" id="GO:0000160">
    <property type="term" value="P:phosphorelay signal transduction system"/>
    <property type="evidence" value="ECO:0007669"/>
    <property type="project" value="InterPro"/>
</dbReference>
<dbReference type="Gene3D" id="3.30.450.20">
    <property type="entry name" value="PAS domain"/>
    <property type="match status" value="1"/>
</dbReference>
<evidence type="ECO:0000259" key="1">
    <source>
        <dbReference type="PROSITE" id="PS50110"/>
    </source>
</evidence>
<dbReference type="InterPro" id="IPR000700">
    <property type="entry name" value="PAS-assoc_C"/>
</dbReference>
<dbReference type="SUPFAM" id="SSF52172">
    <property type="entry name" value="CheY-like"/>
    <property type="match status" value="1"/>
</dbReference>
<dbReference type="InterPro" id="IPR043128">
    <property type="entry name" value="Rev_trsase/Diguanyl_cyclase"/>
</dbReference>
<dbReference type="Gene3D" id="3.30.70.270">
    <property type="match status" value="1"/>
</dbReference>
<dbReference type="NCBIfam" id="TIGR00254">
    <property type="entry name" value="GGDEF"/>
    <property type="match status" value="1"/>
</dbReference>
<accession>A0A3B1ADS0</accession>
<dbReference type="FunFam" id="3.30.70.270:FF:000001">
    <property type="entry name" value="Diguanylate cyclase domain protein"/>
    <property type="match status" value="1"/>
</dbReference>
<feature type="domain" description="Response regulatory" evidence="1">
    <location>
        <begin position="4"/>
        <end position="119"/>
    </location>
</feature>
<dbReference type="InterPro" id="IPR001610">
    <property type="entry name" value="PAC"/>
</dbReference>
<dbReference type="Gene3D" id="3.40.50.2300">
    <property type="match status" value="1"/>
</dbReference>
<dbReference type="PROSITE" id="PS50110">
    <property type="entry name" value="RESPONSE_REGULATORY"/>
    <property type="match status" value="1"/>
</dbReference>
<feature type="domain" description="EAL" evidence="4">
    <location>
        <begin position="426"/>
        <end position="680"/>
    </location>
</feature>
<evidence type="ECO:0000259" key="2">
    <source>
        <dbReference type="PROSITE" id="PS50112"/>
    </source>
</evidence>
<dbReference type="Pfam" id="PF00072">
    <property type="entry name" value="Response_reg"/>
    <property type="match status" value="1"/>
</dbReference>
<dbReference type="AlphaFoldDB" id="A0A3B1ADS0"/>
<protein>
    <submittedName>
        <fullName evidence="6">Diguanylate cyclase/phosphodiesterase (GGDEF &amp; EAL domains) with PAS/PAC sensor(S)</fullName>
    </submittedName>
</protein>
<dbReference type="Pfam" id="PF00563">
    <property type="entry name" value="EAL"/>
    <property type="match status" value="1"/>
</dbReference>
<dbReference type="SMART" id="SM00267">
    <property type="entry name" value="GGDEF"/>
    <property type="match status" value="1"/>
</dbReference>
<dbReference type="SMART" id="SM00086">
    <property type="entry name" value="PAC"/>
    <property type="match status" value="1"/>
</dbReference>
<feature type="domain" description="PAS" evidence="2">
    <location>
        <begin position="127"/>
        <end position="198"/>
    </location>
</feature>
<organism evidence="6">
    <name type="scientific">hydrothermal vent metagenome</name>
    <dbReference type="NCBI Taxonomy" id="652676"/>
    <lineage>
        <taxon>unclassified sequences</taxon>
        <taxon>metagenomes</taxon>
        <taxon>ecological metagenomes</taxon>
    </lineage>
</organism>
<dbReference type="SUPFAM" id="SSF55785">
    <property type="entry name" value="PYP-like sensor domain (PAS domain)"/>
    <property type="match status" value="1"/>
</dbReference>
<dbReference type="InterPro" id="IPR052155">
    <property type="entry name" value="Biofilm_reg_signaling"/>
</dbReference>
<reference evidence="6" key="1">
    <citation type="submission" date="2018-06" db="EMBL/GenBank/DDBJ databases">
        <authorList>
            <person name="Zhirakovskaya E."/>
        </authorList>
    </citation>
    <scope>NUCLEOTIDE SEQUENCE</scope>
</reference>
<dbReference type="FunFam" id="3.20.20.450:FF:000001">
    <property type="entry name" value="Cyclic di-GMP phosphodiesterase yahA"/>
    <property type="match status" value="1"/>
</dbReference>
<dbReference type="EMBL" id="UOFS01000036">
    <property type="protein sequence ID" value="VAW98102.1"/>
    <property type="molecule type" value="Genomic_DNA"/>
</dbReference>
<gene>
    <name evidence="6" type="ORF">MNBD_GAMMA22-1173</name>
</gene>
<dbReference type="InterPro" id="IPR000014">
    <property type="entry name" value="PAS"/>
</dbReference>
<dbReference type="InterPro" id="IPR001789">
    <property type="entry name" value="Sig_transdc_resp-reg_receiver"/>
</dbReference>
<dbReference type="InterPro" id="IPR035965">
    <property type="entry name" value="PAS-like_dom_sf"/>
</dbReference>
<dbReference type="InterPro" id="IPR029787">
    <property type="entry name" value="Nucleotide_cyclase"/>
</dbReference>
<dbReference type="SUPFAM" id="SSF55073">
    <property type="entry name" value="Nucleotide cyclase"/>
    <property type="match status" value="1"/>
</dbReference>
<feature type="domain" description="PAC" evidence="3">
    <location>
        <begin position="200"/>
        <end position="252"/>
    </location>
</feature>
<evidence type="ECO:0000259" key="5">
    <source>
        <dbReference type="PROSITE" id="PS50887"/>
    </source>
</evidence>
<dbReference type="InterPro" id="IPR035919">
    <property type="entry name" value="EAL_sf"/>
</dbReference>
<dbReference type="PANTHER" id="PTHR44757">
    <property type="entry name" value="DIGUANYLATE CYCLASE DGCP"/>
    <property type="match status" value="1"/>
</dbReference>
<dbReference type="NCBIfam" id="TIGR00229">
    <property type="entry name" value="sensory_box"/>
    <property type="match status" value="1"/>
</dbReference>
<name>A0A3B1ADS0_9ZZZZ</name>
<dbReference type="SUPFAM" id="SSF141868">
    <property type="entry name" value="EAL domain-like"/>
    <property type="match status" value="1"/>
</dbReference>